<sequence>MSERASVRSWTIRKAEAARLGSTRAGLLQKKNIINKKAFSFYGNFRKKRKLFYGKQKHENHGAFGLGFYKCRISLKLRFAKCPSSLLSATFSVLFFNVSFNIGLNTTKKCHTLFNFTILFY</sequence>
<reference evidence="2 3" key="1">
    <citation type="journal article" date="2016" name="Antonie Van Leeuwenhoek">
        <title>Lysinibacillus endophyticus sp. nov., an indole-3-acetic acid producing endophytic bacterium isolated from corn root (Zea mays cv. Xinken-5).</title>
        <authorList>
            <person name="Yu J."/>
            <person name="Guan X."/>
            <person name="Liu C."/>
            <person name="Xiang W."/>
            <person name="Yu Z."/>
            <person name="Liu X."/>
            <person name="Wang G."/>
        </authorList>
    </citation>
    <scope>NUCLEOTIDE SEQUENCE [LARGE SCALE GENOMIC DNA]</scope>
    <source>
        <strain evidence="2 3">DSM 100506</strain>
    </source>
</reference>
<dbReference type="AlphaFoldDB" id="A0A494YW45"/>
<feature type="transmembrane region" description="Helical" evidence="1">
    <location>
        <begin position="86"/>
        <end position="104"/>
    </location>
</feature>
<protein>
    <submittedName>
        <fullName evidence="2">Uncharacterized protein</fullName>
    </submittedName>
</protein>
<keyword evidence="1" id="KW-0812">Transmembrane</keyword>
<dbReference type="Proteomes" id="UP000272238">
    <property type="component" value="Unassembled WGS sequence"/>
</dbReference>
<keyword evidence="1" id="KW-1133">Transmembrane helix</keyword>
<proteinExistence type="predicted"/>
<evidence type="ECO:0000313" key="3">
    <source>
        <dbReference type="Proteomes" id="UP000272238"/>
    </source>
</evidence>
<keyword evidence="1" id="KW-0472">Membrane</keyword>
<evidence type="ECO:0000256" key="1">
    <source>
        <dbReference type="SAM" id="Phobius"/>
    </source>
</evidence>
<accession>A0A494YW45</accession>
<organism evidence="2 3">
    <name type="scientific">Ureibacillus endophyticus</name>
    <dbReference type="NCBI Taxonomy" id="1978490"/>
    <lineage>
        <taxon>Bacteria</taxon>
        <taxon>Bacillati</taxon>
        <taxon>Bacillota</taxon>
        <taxon>Bacilli</taxon>
        <taxon>Bacillales</taxon>
        <taxon>Caryophanaceae</taxon>
        <taxon>Ureibacillus</taxon>
    </lineage>
</organism>
<evidence type="ECO:0000313" key="2">
    <source>
        <dbReference type="EMBL" id="RKQ14325.1"/>
    </source>
</evidence>
<dbReference type="EMBL" id="RBZN01000045">
    <property type="protein sequence ID" value="RKQ14325.1"/>
    <property type="molecule type" value="Genomic_DNA"/>
</dbReference>
<comment type="caution">
    <text evidence="2">The sequence shown here is derived from an EMBL/GenBank/DDBJ whole genome shotgun (WGS) entry which is preliminary data.</text>
</comment>
<name>A0A494YW45_9BACL</name>
<keyword evidence="3" id="KW-1185">Reference proteome</keyword>
<gene>
    <name evidence="2" type="ORF">D8M03_14150</name>
</gene>